<evidence type="ECO:0000259" key="2">
    <source>
        <dbReference type="Pfam" id="PF11977"/>
    </source>
</evidence>
<protein>
    <recommendedName>
        <fullName evidence="2">RNase NYN domain-containing protein</fullName>
    </recommendedName>
</protein>
<keyword evidence="1" id="KW-0812">Transmembrane</keyword>
<dbReference type="Gene3D" id="3.40.50.11980">
    <property type="match status" value="1"/>
</dbReference>
<comment type="caution">
    <text evidence="3">The sequence shown here is derived from an EMBL/GenBank/DDBJ whole genome shotgun (WGS) entry which is preliminary data.</text>
</comment>
<keyword evidence="1" id="KW-1133">Transmembrane helix</keyword>
<evidence type="ECO:0000256" key="1">
    <source>
        <dbReference type="SAM" id="Phobius"/>
    </source>
</evidence>
<reference evidence="3 4" key="1">
    <citation type="submission" date="2024-06" db="EMBL/GenBank/DDBJ databases">
        <title>Thioclava kandeliae sp. nov. from a rhizosphere soil sample of Kandelia candel in a mangrove.</title>
        <authorList>
            <person name="Mu T."/>
        </authorList>
    </citation>
    <scope>NUCLEOTIDE SEQUENCE [LARGE SCALE GENOMIC DNA]</scope>
    <source>
        <strain evidence="3 4">CPCC 100088</strain>
    </source>
</reference>
<dbReference type="Pfam" id="PF11977">
    <property type="entry name" value="RNase_Zc3h12a"/>
    <property type="match status" value="1"/>
</dbReference>
<accession>A0ABV1SD69</accession>
<gene>
    <name evidence="3" type="ORF">VSX56_01550</name>
</gene>
<evidence type="ECO:0000313" key="3">
    <source>
        <dbReference type="EMBL" id="MER5170446.1"/>
    </source>
</evidence>
<name>A0ABV1SD69_9RHOB</name>
<feature type="transmembrane region" description="Helical" evidence="1">
    <location>
        <begin position="28"/>
        <end position="51"/>
    </location>
</feature>
<dbReference type="InterPro" id="IPR021869">
    <property type="entry name" value="RNase_Zc3h12_NYN"/>
</dbReference>
<sequence length="204" mass="22962">MRIPFILLVGSVIGAITAFTLNQPDLALVLVFAAIAALILALRGISARDFFRGAFSRPRRAARPRPVKPPVRRRKPVVIDGSNVIHWRRNLPELLPLQRVIARAKAAHYTPLVIFDANIGYKISDHYMSEAELAPLLGLEPDQIQVVDRGAPADPEILRHATRLGAPVITNDRYRDWLDQFARHKRGIKLIRGHYKGQRLVLDL</sequence>
<dbReference type="Proteomes" id="UP001438953">
    <property type="component" value="Unassembled WGS sequence"/>
</dbReference>
<organism evidence="3 4">
    <name type="scientific">Thioclava kandeliae</name>
    <dbReference type="NCBI Taxonomy" id="3070818"/>
    <lineage>
        <taxon>Bacteria</taxon>
        <taxon>Pseudomonadati</taxon>
        <taxon>Pseudomonadota</taxon>
        <taxon>Alphaproteobacteria</taxon>
        <taxon>Rhodobacterales</taxon>
        <taxon>Paracoccaceae</taxon>
        <taxon>Thioclava</taxon>
    </lineage>
</organism>
<evidence type="ECO:0000313" key="4">
    <source>
        <dbReference type="Proteomes" id="UP001438953"/>
    </source>
</evidence>
<feature type="domain" description="RNase NYN" evidence="2">
    <location>
        <begin position="74"/>
        <end position="186"/>
    </location>
</feature>
<keyword evidence="1" id="KW-0472">Membrane</keyword>
<keyword evidence="4" id="KW-1185">Reference proteome</keyword>
<dbReference type="RefSeq" id="WP_350934345.1">
    <property type="nucleotide sequence ID" value="NZ_JAYWLC010000001.1"/>
</dbReference>
<proteinExistence type="predicted"/>
<dbReference type="EMBL" id="JAYWLC010000001">
    <property type="protein sequence ID" value="MER5170446.1"/>
    <property type="molecule type" value="Genomic_DNA"/>
</dbReference>